<evidence type="ECO:0000313" key="6">
    <source>
        <dbReference type="EMBL" id="MCX2977614.1"/>
    </source>
</evidence>
<dbReference type="Pfam" id="PF23500">
    <property type="entry name" value="DUF7133"/>
    <property type="match status" value="1"/>
</dbReference>
<keyword evidence="3 4" id="KW-0408">Iron</keyword>
<keyword evidence="7" id="KW-1185">Reference proteome</keyword>
<evidence type="ECO:0000256" key="4">
    <source>
        <dbReference type="PROSITE-ProRule" id="PRU00433"/>
    </source>
</evidence>
<dbReference type="RefSeq" id="WP_279249328.1">
    <property type="nucleotide sequence ID" value="NZ_SHNO01000001.1"/>
</dbReference>
<reference evidence="6" key="1">
    <citation type="submission" date="2019-02" db="EMBL/GenBank/DDBJ databases">
        <authorList>
            <person name="Li S.-H."/>
        </authorList>
    </citation>
    <scope>NUCLEOTIDE SEQUENCE</scope>
    <source>
        <strain evidence="6">IMCC11814</strain>
    </source>
</reference>
<dbReference type="Pfam" id="PF06439">
    <property type="entry name" value="3keto-disac_hyd"/>
    <property type="match status" value="1"/>
</dbReference>
<evidence type="ECO:0000313" key="7">
    <source>
        <dbReference type="Proteomes" id="UP001143304"/>
    </source>
</evidence>
<dbReference type="InterPro" id="IPR013428">
    <property type="entry name" value="Membrane-bound_put_N"/>
</dbReference>
<dbReference type="InterPro" id="IPR010496">
    <property type="entry name" value="AL/BT2_dom"/>
</dbReference>
<keyword evidence="2 4" id="KW-0479">Metal-binding</keyword>
<dbReference type="Pfam" id="PF00034">
    <property type="entry name" value="Cytochrom_C"/>
    <property type="match status" value="1"/>
</dbReference>
<evidence type="ECO:0000259" key="5">
    <source>
        <dbReference type="PROSITE" id="PS51007"/>
    </source>
</evidence>
<proteinExistence type="predicted"/>
<dbReference type="Gene3D" id="2.60.120.560">
    <property type="entry name" value="Exo-inulinase, domain 1"/>
    <property type="match status" value="1"/>
</dbReference>
<protein>
    <submittedName>
        <fullName evidence="6">DUF1080 domain-containing protein</fullName>
    </submittedName>
</protein>
<dbReference type="SUPFAM" id="SSF46626">
    <property type="entry name" value="Cytochrome c"/>
    <property type="match status" value="1"/>
</dbReference>
<gene>
    <name evidence="6" type="ORF">EYC82_09635</name>
</gene>
<dbReference type="NCBIfam" id="TIGR02604">
    <property type="entry name" value="Piru_Ver_Nterm"/>
    <property type="match status" value="1"/>
</dbReference>
<dbReference type="PROSITE" id="PS00018">
    <property type="entry name" value="EF_HAND_1"/>
    <property type="match status" value="1"/>
</dbReference>
<accession>A0ABT3T6D9</accession>
<evidence type="ECO:0000256" key="2">
    <source>
        <dbReference type="ARBA" id="ARBA00022723"/>
    </source>
</evidence>
<dbReference type="InterPro" id="IPR009056">
    <property type="entry name" value="Cyt_c-like_dom"/>
</dbReference>
<dbReference type="Gene3D" id="2.120.10.30">
    <property type="entry name" value="TolB, C-terminal domain"/>
    <property type="match status" value="1"/>
</dbReference>
<dbReference type="EMBL" id="SHNO01000001">
    <property type="protein sequence ID" value="MCX2977614.1"/>
    <property type="molecule type" value="Genomic_DNA"/>
</dbReference>
<evidence type="ECO:0000256" key="1">
    <source>
        <dbReference type="ARBA" id="ARBA00022617"/>
    </source>
</evidence>
<dbReference type="InterPro" id="IPR018247">
    <property type="entry name" value="EF_Hand_1_Ca_BS"/>
</dbReference>
<dbReference type="InterPro" id="IPR055557">
    <property type="entry name" value="DUF7133"/>
</dbReference>
<name>A0ABT3T6D9_9GAMM</name>
<comment type="caution">
    <text evidence="6">The sequence shown here is derived from an EMBL/GenBank/DDBJ whole genome shotgun (WGS) entry which is preliminary data.</text>
</comment>
<sequence>MNKIVALILVALVGGGYYLTQLQPSSEPFQLEEGYRSLFDGESLDGWRSVGGGASFSVDGDAIVGRNGPGKNTFLRTQKTYRDFSLRLQVRWEEKGNSGIQFRSAQRNDNGRVYGYQYELDPSPRSWTGGIYDEARRGWLAKPDGIAEVRGVLRDDGWNDVEIEARGAHLRTWINGIPVSDIVDGLSPEGFIALQVHAGKQGVIRWRRIRIRELPPQRVAGTSLLSRQEWHGLPSAGLEFSDSSFGGSSGERDSFIDSRREFSDVLIQMTVPACNNPTIIRLRDHRDRGGKNDSYVEVKVYRDRAEARLVTAAGERVLEPVMLQPADQHRVTGVTAADAVTVTIGEVDVMRVADTGLSERGRLRIQPARCGARFEIGDFAWFALGDKSAEPLPYESLDKRPAPVLNPAEALAAFRTAPGFEIELVAAEPLVEEPVAMAWDEYGRLYVVELRGYMRDAYGNDSNAPLGRVVRLEDTDGDGRMDSSEVFLGGLVNARAVAVVNEGVLVAEPPHLWLCELPDRASLCDRKRRVGDYAVDVESNVEHMENGLLQGLDNWLYNAKSNRALRLESGELLERRGPNRGQWGITRDAVGRLLYNHNSTWLQADLFSGEDLVQVGRLRPLEGLGVNLTNPAPVHSVRVNPGVNRAYLPDTLRADGRLNQATGVSGLVAYLGDQFPRRYHGDVFVPEVAGNVVAQFAMREEGVALTAEQQLYADPLWGQRDFLGSTDERFRPVDAYNGPDGALYVIDMYRGIVQDDHFLTDELREQIFERQLDTPIGMGRIWRIRHSEGKPERTFPKLALASTDELIGALSHDNGWVRDTAQRLLLIREGDYRTALEAVARGEETLPALHAIWTLQGRNELQRDLVLELAVQDDAHRQVQALRAGAALLSPEDLLILHAQQTLGSEAVTLQLALAMGQFADRVDIRQALTGLVASHLTSPYVTQAVERAVSGRELHFLTEYLAREPMADATREERVVLKFLAANAYLSLRGDTASSAAANPALLDLLTLAASRENENAWQQVALLRGMQWVARRSGFVPAHLAAAPAIFTDGEISGESPLWAARMAARAAFTWPTDELALGITPLSPEQLETMAAGKAFYPRCGACHGLSGEGVAGLAPPLAGASWVTGPPEWLGRIILQGMSGPVNVGGQWFDGVMPAHGQRQEMDDSTLAGLMTYLRRSWGNQADPVSMVVASSIRAASAGRDEAWTASELRAIPFDRGYGLFVGEYAISFATLTITEDKDGLVISVPLYGSSLLNPLSETRFSAGEGGELLEIEFVAEPGGEVNSLIIHRKGDTITAFRES</sequence>
<dbReference type="PROSITE" id="PS51007">
    <property type="entry name" value="CYTC"/>
    <property type="match status" value="1"/>
</dbReference>
<dbReference type="InterPro" id="IPR036909">
    <property type="entry name" value="Cyt_c-like_dom_sf"/>
</dbReference>
<dbReference type="InterPro" id="IPR011042">
    <property type="entry name" value="6-blade_b-propeller_TolB-like"/>
</dbReference>
<evidence type="ECO:0000256" key="3">
    <source>
        <dbReference type="ARBA" id="ARBA00023004"/>
    </source>
</evidence>
<dbReference type="Proteomes" id="UP001143304">
    <property type="component" value="Unassembled WGS sequence"/>
</dbReference>
<organism evidence="6 7">
    <name type="scientific">Candidatus Marimicrobium litorale</name>
    <dbReference type="NCBI Taxonomy" id="2518991"/>
    <lineage>
        <taxon>Bacteria</taxon>
        <taxon>Pseudomonadati</taxon>
        <taxon>Pseudomonadota</taxon>
        <taxon>Gammaproteobacteria</taxon>
        <taxon>Cellvibrionales</taxon>
        <taxon>Halieaceae</taxon>
        <taxon>Marimicrobium</taxon>
    </lineage>
</organism>
<dbReference type="Gene3D" id="1.10.760.10">
    <property type="entry name" value="Cytochrome c-like domain"/>
    <property type="match status" value="1"/>
</dbReference>
<feature type="domain" description="Cytochrome c" evidence="5">
    <location>
        <begin position="1091"/>
        <end position="1182"/>
    </location>
</feature>
<dbReference type="PANTHER" id="PTHR33546:SF1">
    <property type="entry name" value="LARGE, MULTIFUNCTIONAL SECRETED PROTEIN"/>
    <property type="match status" value="1"/>
</dbReference>
<keyword evidence="1 4" id="KW-0349">Heme</keyword>
<dbReference type="PANTHER" id="PTHR33546">
    <property type="entry name" value="LARGE, MULTIFUNCTIONAL SECRETED PROTEIN-RELATED"/>
    <property type="match status" value="1"/>
</dbReference>